<reference evidence="2" key="1">
    <citation type="submission" date="2021-06" db="EMBL/GenBank/DDBJ databases">
        <authorList>
            <person name="Kallberg Y."/>
            <person name="Tangrot J."/>
            <person name="Rosling A."/>
        </authorList>
    </citation>
    <scope>NUCLEOTIDE SEQUENCE</scope>
    <source>
        <strain evidence="2">MT106</strain>
    </source>
</reference>
<comment type="caution">
    <text evidence="2">The sequence shown here is derived from an EMBL/GenBank/DDBJ whole genome shotgun (WGS) entry which is preliminary data.</text>
</comment>
<feature type="domain" description="Tc1-like transposase DDE" evidence="1">
    <location>
        <begin position="140"/>
        <end position="276"/>
    </location>
</feature>
<dbReference type="PANTHER" id="PTHR46564:SF1">
    <property type="entry name" value="TRANSPOSASE"/>
    <property type="match status" value="1"/>
</dbReference>
<organism evidence="2 3">
    <name type="scientific">Ambispora gerdemannii</name>
    <dbReference type="NCBI Taxonomy" id="144530"/>
    <lineage>
        <taxon>Eukaryota</taxon>
        <taxon>Fungi</taxon>
        <taxon>Fungi incertae sedis</taxon>
        <taxon>Mucoromycota</taxon>
        <taxon>Glomeromycotina</taxon>
        <taxon>Glomeromycetes</taxon>
        <taxon>Archaeosporales</taxon>
        <taxon>Ambisporaceae</taxon>
        <taxon>Ambispora</taxon>
    </lineage>
</organism>
<dbReference type="AlphaFoldDB" id="A0A9N9CDY0"/>
<dbReference type="Proteomes" id="UP000789831">
    <property type="component" value="Unassembled WGS sequence"/>
</dbReference>
<dbReference type="OrthoDB" id="2266637at2759"/>
<dbReference type="Gene3D" id="3.30.420.10">
    <property type="entry name" value="Ribonuclease H-like superfamily/Ribonuclease H"/>
    <property type="match status" value="1"/>
</dbReference>
<dbReference type="EMBL" id="CAJVPL010002120">
    <property type="protein sequence ID" value="CAG8600088.1"/>
    <property type="molecule type" value="Genomic_DNA"/>
</dbReference>
<name>A0A9N9CDY0_9GLOM</name>
<keyword evidence="3" id="KW-1185">Reference proteome</keyword>
<dbReference type="Pfam" id="PF13358">
    <property type="entry name" value="DDE_3"/>
    <property type="match status" value="1"/>
</dbReference>
<dbReference type="InterPro" id="IPR036397">
    <property type="entry name" value="RNaseH_sf"/>
</dbReference>
<sequence>MFINKRNTNLKQEQIVRLHQAGLSHYRIGEIYQLSERTIYRRKKGTNKTSNKRGRKTIITDDILVILLDYVSKNNTKTQQEVSDYLFKETGIMISQQIISYTLKKHKITRKKITYHYYERSDKRIEEFKQEVKSLLNLPIYALDECSFRLGESPRYGYSQKGKRAASQRMGKRSISYTLILCIQNVKRNGVFGYELIESGAKSKENYLMMDNARVHRATKSCQKLGLSTIRELLTSKRVEPKYLPPYTPELNPTELCFNFLRQQIEKHKPKAKRDLELAI</sequence>
<protein>
    <submittedName>
        <fullName evidence="2">7574_t:CDS:1</fullName>
    </submittedName>
</protein>
<dbReference type="InterPro" id="IPR038717">
    <property type="entry name" value="Tc1-like_DDE_dom"/>
</dbReference>
<evidence type="ECO:0000259" key="1">
    <source>
        <dbReference type="Pfam" id="PF13358"/>
    </source>
</evidence>
<evidence type="ECO:0000313" key="3">
    <source>
        <dbReference type="Proteomes" id="UP000789831"/>
    </source>
</evidence>
<proteinExistence type="predicted"/>
<dbReference type="SUPFAM" id="SSF46689">
    <property type="entry name" value="Homeodomain-like"/>
    <property type="match status" value="1"/>
</dbReference>
<accession>A0A9N9CDY0</accession>
<gene>
    <name evidence="2" type="ORF">AGERDE_LOCUS9058</name>
</gene>
<dbReference type="InterPro" id="IPR009057">
    <property type="entry name" value="Homeodomain-like_sf"/>
</dbReference>
<dbReference type="PANTHER" id="PTHR46564">
    <property type="entry name" value="TRANSPOSASE"/>
    <property type="match status" value="1"/>
</dbReference>
<dbReference type="GO" id="GO:0003676">
    <property type="term" value="F:nucleic acid binding"/>
    <property type="evidence" value="ECO:0007669"/>
    <property type="project" value="InterPro"/>
</dbReference>
<feature type="non-terminal residue" evidence="2">
    <location>
        <position position="280"/>
    </location>
</feature>
<evidence type="ECO:0000313" key="2">
    <source>
        <dbReference type="EMBL" id="CAG8600088.1"/>
    </source>
</evidence>